<dbReference type="PROSITE" id="PS50082">
    <property type="entry name" value="WD_REPEATS_2"/>
    <property type="match status" value="3"/>
</dbReference>
<proteinExistence type="inferred from homology"/>
<evidence type="ECO:0000256" key="9">
    <source>
        <dbReference type="PROSITE-ProRule" id="PRU00221"/>
    </source>
</evidence>
<dbReference type="AlphaFoldDB" id="A0AAN6ZF05"/>
<feature type="repeat" description="WD" evidence="9">
    <location>
        <begin position="14"/>
        <end position="56"/>
    </location>
</feature>
<dbReference type="SMART" id="SM00320">
    <property type="entry name" value="WD40"/>
    <property type="match status" value="5"/>
</dbReference>
<evidence type="ECO:0000256" key="4">
    <source>
        <dbReference type="ARBA" id="ARBA00022737"/>
    </source>
</evidence>
<dbReference type="Pfam" id="PF24105">
    <property type="entry name" value="Beta-prop_CAF1B_HIR1"/>
    <property type="match status" value="2"/>
</dbReference>
<evidence type="ECO:0000256" key="10">
    <source>
        <dbReference type="SAM" id="MobiDB-lite"/>
    </source>
</evidence>
<feature type="domain" description="CAF1B/HIR1 beta-propeller" evidence="11">
    <location>
        <begin position="7"/>
        <end position="204"/>
    </location>
</feature>
<evidence type="ECO:0000256" key="3">
    <source>
        <dbReference type="ARBA" id="ARBA00022574"/>
    </source>
</evidence>
<keyword evidence="8" id="KW-0539">Nucleus</keyword>
<dbReference type="GO" id="GO:0033186">
    <property type="term" value="C:CAF-1 complex"/>
    <property type="evidence" value="ECO:0007669"/>
    <property type="project" value="TreeGrafter"/>
</dbReference>
<gene>
    <name evidence="12" type="ORF">BT67DRAFT_374282</name>
</gene>
<feature type="compositionally biased region" description="Basic and acidic residues" evidence="10">
    <location>
        <begin position="207"/>
        <end position="225"/>
    </location>
</feature>
<dbReference type="PROSITE" id="PS50294">
    <property type="entry name" value="WD_REPEATS_REGION"/>
    <property type="match status" value="2"/>
</dbReference>
<dbReference type="PANTHER" id="PTHR15271:SF4">
    <property type="entry name" value="CHROMATIN ASSEMBLY FACTOR 1 SUBUNIT B"/>
    <property type="match status" value="1"/>
</dbReference>
<dbReference type="InterPro" id="IPR045145">
    <property type="entry name" value="PTHR15271"/>
</dbReference>
<feature type="compositionally biased region" description="Polar residues" evidence="10">
    <location>
        <begin position="466"/>
        <end position="475"/>
    </location>
</feature>
<dbReference type="InterPro" id="IPR001680">
    <property type="entry name" value="WD40_rpt"/>
</dbReference>
<feature type="region of interest" description="Disordered" evidence="10">
    <location>
        <begin position="564"/>
        <end position="651"/>
    </location>
</feature>
<keyword evidence="3 9" id="KW-0853">WD repeat</keyword>
<dbReference type="GO" id="GO:0006334">
    <property type="term" value="P:nucleosome assembly"/>
    <property type="evidence" value="ECO:0007669"/>
    <property type="project" value="TreeGrafter"/>
</dbReference>
<dbReference type="Gene3D" id="2.130.10.10">
    <property type="entry name" value="YVTN repeat-like/Quinoprotein amine dehydrogenase"/>
    <property type="match status" value="2"/>
</dbReference>
<feature type="repeat" description="WD" evidence="9">
    <location>
        <begin position="63"/>
        <end position="94"/>
    </location>
</feature>
<dbReference type="FunFam" id="2.130.10.10:FF:000461">
    <property type="entry name" value="Chromatin assembly factor 1 subunit B"/>
    <property type="match status" value="1"/>
</dbReference>
<evidence type="ECO:0000256" key="5">
    <source>
        <dbReference type="ARBA" id="ARBA00022763"/>
    </source>
</evidence>
<accession>A0AAN6ZF05</accession>
<dbReference type="EMBL" id="MU853403">
    <property type="protein sequence ID" value="KAK4136670.1"/>
    <property type="molecule type" value="Genomic_DNA"/>
</dbReference>
<comment type="caution">
    <text evidence="12">The sequence shown here is derived from an EMBL/GenBank/DDBJ whole genome shotgun (WGS) entry which is preliminary data.</text>
</comment>
<feature type="region of interest" description="Disordered" evidence="10">
    <location>
        <begin position="204"/>
        <end position="236"/>
    </location>
</feature>
<evidence type="ECO:0000256" key="1">
    <source>
        <dbReference type="ARBA" id="ARBA00004123"/>
    </source>
</evidence>
<feature type="region of interest" description="Disordered" evidence="10">
    <location>
        <begin position="425"/>
        <end position="475"/>
    </location>
</feature>
<comment type="subcellular location">
    <subcellularLocation>
        <location evidence="1">Nucleus</location>
    </subcellularLocation>
</comment>
<keyword evidence="4" id="KW-0677">Repeat</keyword>
<reference evidence="12" key="2">
    <citation type="submission" date="2023-05" db="EMBL/GenBank/DDBJ databases">
        <authorList>
            <consortium name="Lawrence Berkeley National Laboratory"/>
            <person name="Steindorff A."/>
            <person name="Hensen N."/>
            <person name="Bonometti L."/>
            <person name="Westerberg I."/>
            <person name="Brannstrom I.O."/>
            <person name="Guillou S."/>
            <person name="Cros-Aarteil S."/>
            <person name="Calhoun S."/>
            <person name="Haridas S."/>
            <person name="Kuo A."/>
            <person name="Mondo S."/>
            <person name="Pangilinan J."/>
            <person name="Riley R."/>
            <person name="Labutti K."/>
            <person name="Andreopoulos B."/>
            <person name="Lipzen A."/>
            <person name="Chen C."/>
            <person name="Yanf M."/>
            <person name="Daum C."/>
            <person name="Ng V."/>
            <person name="Clum A."/>
            <person name="Ohm R."/>
            <person name="Martin F."/>
            <person name="Silar P."/>
            <person name="Natvig D."/>
            <person name="Lalanne C."/>
            <person name="Gautier V."/>
            <person name="Ament-Velasquez S.L."/>
            <person name="Kruys A."/>
            <person name="Hutchinson M.I."/>
            <person name="Powell A.J."/>
            <person name="Barry K."/>
            <person name="Miller A.N."/>
            <person name="Grigoriev I.V."/>
            <person name="Debuchy R."/>
            <person name="Gladieux P."/>
            <person name="Thoren M.H."/>
            <person name="Johannesson H."/>
        </authorList>
    </citation>
    <scope>NUCLEOTIDE SEQUENCE</scope>
    <source>
        <strain evidence="12">CBS 123565</strain>
    </source>
</reference>
<evidence type="ECO:0000313" key="13">
    <source>
        <dbReference type="Proteomes" id="UP001304895"/>
    </source>
</evidence>
<dbReference type="SUPFAM" id="SSF50978">
    <property type="entry name" value="WD40 repeat-like"/>
    <property type="match status" value="1"/>
</dbReference>
<evidence type="ECO:0000313" key="12">
    <source>
        <dbReference type="EMBL" id="KAK4136670.1"/>
    </source>
</evidence>
<dbReference type="PANTHER" id="PTHR15271">
    <property type="entry name" value="CHROMATIN ASSEMBLY FACTOR 1 SUBUNIT B"/>
    <property type="match status" value="1"/>
</dbReference>
<organism evidence="12 13">
    <name type="scientific">Trichocladium antarcticum</name>
    <dbReference type="NCBI Taxonomy" id="1450529"/>
    <lineage>
        <taxon>Eukaryota</taxon>
        <taxon>Fungi</taxon>
        <taxon>Dikarya</taxon>
        <taxon>Ascomycota</taxon>
        <taxon>Pezizomycotina</taxon>
        <taxon>Sordariomycetes</taxon>
        <taxon>Sordariomycetidae</taxon>
        <taxon>Sordariales</taxon>
        <taxon>Chaetomiaceae</taxon>
        <taxon>Trichocladium</taxon>
    </lineage>
</organism>
<feature type="region of interest" description="Disordered" evidence="10">
    <location>
        <begin position="675"/>
        <end position="728"/>
    </location>
</feature>
<feature type="compositionally biased region" description="Low complexity" evidence="10">
    <location>
        <begin position="604"/>
        <end position="619"/>
    </location>
</feature>
<keyword evidence="5" id="KW-0227">DNA damage</keyword>
<feature type="domain" description="CAF1B/HIR1 beta-propeller" evidence="11">
    <location>
        <begin position="314"/>
        <end position="553"/>
    </location>
</feature>
<keyword evidence="6" id="KW-0156">Chromatin regulator</keyword>
<feature type="repeat" description="WD" evidence="9">
    <location>
        <begin position="163"/>
        <end position="204"/>
    </location>
</feature>
<feature type="compositionally biased region" description="Polar residues" evidence="10">
    <location>
        <begin position="570"/>
        <end position="584"/>
    </location>
</feature>
<reference evidence="12" key="1">
    <citation type="journal article" date="2023" name="Mol. Phylogenet. Evol.">
        <title>Genome-scale phylogeny and comparative genomics of the fungal order Sordariales.</title>
        <authorList>
            <person name="Hensen N."/>
            <person name="Bonometti L."/>
            <person name="Westerberg I."/>
            <person name="Brannstrom I.O."/>
            <person name="Guillou S."/>
            <person name="Cros-Aarteil S."/>
            <person name="Calhoun S."/>
            <person name="Haridas S."/>
            <person name="Kuo A."/>
            <person name="Mondo S."/>
            <person name="Pangilinan J."/>
            <person name="Riley R."/>
            <person name="LaButti K."/>
            <person name="Andreopoulos B."/>
            <person name="Lipzen A."/>
            <person name="Chen C."/>
            <person name="Yan M."/>
            <person name="Daum C."/>
            <person name="Ng V."/>
            <person name="Clum A."/>
            <person name="Steindorff A."/>
            <person name="Ohm R.A."/>
            <person name="Martin F."/>
            <person name="Silar P."/>
            <person name="Natvig D.O."/>
            <person name="Lalanne C."/>
            <person name="Gautier V."/>
            <person name="Ament-Velasquez S.L."/>
            <person name="Kruys A."/>
            <person name="Hutchinson M.I."/>
            <person name="Powell A.J."/>
            <person name="Barry K."/>
            <person name="Miller A.N."/>
            <person name="Grigoriev I.V."/>
            <person name="Debuchy R."/>
            <person name="Gladieux P."/>
            <person name="Hiltunen Thoren M."/>
            <person name="Johannesson H."/>
        </authorList>
    </citation>
    <scope>NUCLEOTIDE SEQUENCE</scope>
    <source>
        <strain evidence="12">CBS 123565</strain>
    </source>
</reference>
<dbReference type="Proteomes" id="UP001304895">
    <property type="component" value="Unassembled WGS sequence"/>
</dbReference>
<name>A0AAN6ZF05_9PEZI</name>
<evidence type="ECO:0000256" key="6">
    <source>
        <dbReference type="ARBA" id="ARBA00022853"/>
    </source>
</evidence>
<dbReference type="InterPro" id="IPR055410">
    <property type="entry name" value="Beta-prop_CAF1B_HIR1"/>
</dbReference>
<comment type="similarity">
    <text evidence="2">Belongs to the WD repeat HIR1 family.</text>
</comment>
<keyword evidence="7" id="KW-0234">DNA repair</keyword>
<dbReference type="InterPro" id="IPR036322">
    <property type="entry name" value="WD40_repeat_dom_sf"/>
</dbReference>
<feature type="compositionally biased region" description="Polar residues" evidence="10">
    <location>
        <begin position="627"/>
        <end position="644"/>
    </location>
</feature>
<dbReference type="GO" id="GO:0005634">
    <property type="term" value="C:nucleus"/>
    <property type="evidence" value="ECO:0007669"/>
    <property type="project" value="UniProtKB-SubCell"/>
</dbReference>
<sequence length="728" mass="77431">MKAAPLIINWHHNDNNNPYPIYSAHFEPHGKGRLATGAGDNNVRLWKVEANGEERNVEYLATLSKHTQAVNVVRWAPKGELLASAGDDGNVILWVPSESHHPVFGSDGLDDKETWRAKHMCRSLGTEIYDLAWSPDASYFIIGSMDNVARIYSAGTGSLVRQIAEHSHYVQGVAWDPLNEYIATQSSDRSVHIYSLKTKDGQYTLNSHDDKPPKIASHTKTDLPPRRISSHSPAPPELGYRSVLAALDAVPSVAIGSPVPSAPGTPTSVALPMNPPSVISHSRRSSFSSRRSVSPAPSMPLPAVMPIEASPKSHANNSSLGMRNASLYANETLTSFFRRLTFTPDGSLLLTPAGQYQTQHQVDGGKPTYEVINTVYMYTRGGINKPPIAHLPGHKKPSVAVRCSPIAYTLRQSPPVTKHITIDTSSSEDAIPSLPEPLSQPSPASSLIKPPPPPPALAETSSATSKTLSLETSGVQAPGPKPVFALPYRMVYAVATQDSVLLYDTQQHTPICVVSNLHCAIFTDLAWSSDGLTLLISSSDGFCSTLSFAPGDLGTVYTGELGPPRASGAAVSSNQNTPVPTPISSFAPPSPRPNGAQHRHRDSASSFTAPSPPTLTASFVHPRSGSPARSNSTSSIMTQTSTLQPGVLSNPPLISGQVPGIAATNSGKIVGVPITTPPETPQASFTLPTKRETDVGQADKPAGNQPKRRRIAPTLVSNNGANGDEAKV</sequence>
<evidence type="ECO:0000256" key="8">
    <source>
        <dbReference type="ARBA" id="ARBA00023242"/>
    </source>
</evidence>
<evidence type="ECO:0000259" key="11">
    <source>
        <dbReference type="Pfam" id="PF24105"/>
    </source>
</evidence>
<protein>
    <submittedName>
        <fullName evidence="12">WD40 repeat-like protein</fullName>
    </submittedName>
</protein>
<dbReference type="InterPro" id="IPR015943">
    <property type="entry name" value="WD40/YVTN_repeat-like_dom_sf"/>
</dbReference>
<dbReference type="GO" id="GO:0006335">
    <property type="term" value="P:DNA replication-dependent chromatin assembly"/>
    <property type="evidence" value="ECO:0007669"/>
    <property type="project" value="InterPro"/>
</dbReference>
<evidence type="ECO:0000256" key="2">
    <source>
        <dbReference type="ARBA" id="ARBA00007306"/>
    </source>
</evidence>
<evidence type="ECO:0000256" key="7">
    <source>
        <dbReference type="ARBA" id="ARBA00023204"/>
    </source>
</evidence>
<keyword evidence="13" id="KW-1185">Reference proteome</keyword>
<dbReference type="GO" id="GO:0006281">
    <property type="term" value="P:DNA repair"/>
    <property type="evidence" value="ECO:0007669"/>
    <property type="project" value="UniProtKB-KW"/>
</dbReference>